<dbReference type="Pfam" id="PF20186">
    <property type="entry name" value="DUF6549"/>
    <property type="match status" value="1"/>
</dbReference>
<protein>
    <recommendedName>
        <fullName evidence="3">DUF4440 domain-containing protein</fullName>
    </recommendedName>
</protein>
<name>A0AAX1N374_9BACT</name>
<dbReference type="Proteomes" id="UP000678679">
    <property type="component" value="Chromosome 1"/>
</dbReference>
<keyword evidence="2" id="KW-1185">Reference proteome</keyword>
<evidence type="ECO:0000313" key="2">
    <source>
        <dbReference type="Proteomes" id="UP000678679"/>
    </source>
</evidence>
<dbReference type="AlphaFoldDB" id="A0AAX1N374"/>
<dbReference type="KEGG" id="fya:KMW28_20495"/>
<proteinExistence type="predicted"/>
<dbReference type="InterPro" id="IPR046679">
    <property type="entry name" value="DUF6549"/>
</dbReference>
<dbReference type="EMBL" id="CP076132">
    <property type="protein sequence ID" value="QWG01979.1"/>
    <property type="molecule type" value="Genomic_DNA"/>
</dbReference>
<gene>
    <name evidence="1" type="ORF">KMW28_20495</name>
</gene>
<organism evidence="1 2">
    <name type="scientific">Flammeovirga yaeyamensis</name>
    <dbReference type="NCBI Taxonomy" id="367791"/>
    <lineage>
        <taxon>Bacteria</taxon>
        <taxon>Pseudomonadati</taxon>
        <taxon>Bacteroidota</taxon>
        <taxon>Cytophagia</taxon>
        <taxon>Cytophagales</taxon>
        <taxon>Flammeovirgaceae</taxon>
        <taxon>Flammeovirga</taxon>
    </lineage>
</organism>
<accession>A0AAX1N374</accession>
<evidence type="ECO:0008006" key="3">
    <source>
        <dbReference type="Google" id="ProtNLM"/>
    </source>
</evidence>
<sequence>MALSIKTLKEIHQQDQFNWLRKYNALKTKFQNLESAYQVSFQANQKIENLIIKDTIIHIGVDTLETYKTIQYQDEYLALEVLLDSSRNATVEYKVDVPIEVVAYWERKWFLGKKKWKCEVVNGNENVRVEEVLSISIK</sequence>
<evidence type="ECO:0000313" key="1">
    <source>
        <dbReference type="EMBL" id="QWG01979.1"/>
    </source>
</evidence>
<reference evidence="1 2" key="1">
    <citation type="submission" date="2021-05" db="EMBL/GenBank/DDBJ databases">
        <title>Comparative genomic studies on the polysaccharide-degrading batcterial strains of the Flammeovirga genus.</title>
        <authorList>
            <person name="Zewei F."/>
            <person name="Zheng Z."/>
            <person name="Yu L."/>
            <person name="Ruyue G."/>
            <person name="Yanhong M."/>
            <person name="Yuanyuan C."/>
            <person name="Jingyan G."/>
            <person name="Wenjun H."/>
        </authorList>
    </citation>
    <scope>NUCLEOTIDE SEQUENCE [LARGE SCALE GENOMIC DNA]</scope>
    <source>
        <strain evidence="1 2">NBRC:100898</strain>
    </source>
</reference>